<reference evidence="5 6" key="1">
    <citation type="journal article" date="2014" name="Antonie Van Leeuwenhoek">
        <title>Hyphomonas beringensis sp. nov. and Hyphomonas chukchiensis sp. nov., isolated from surface seawater of the Bering Sea and Chukchi Sea.</title>
        <authorList>
            <person name="Li C."/>
            <person name="Lai Q."/>
            <person name="Li G."/>
            <person name="Dong C."/>
            <person name="Wang J."/>
            <person name="Liao Y."/>
            <person name="Shao Z."/>
        </authorList>
    </citation>
    <scope>NUCLEOTIDE SEQUENCE [LARGE SCALE GENOMIC DNA]</scope>
    <source>
        <strain evidence="5 6">BH-BN04-4</strain>
    </source>
</reference>
<gene>
    <name evidence="5" type="ORF">HY30_14425</name>
</gene>
<dbReference type="InterPro" id="IPR036390">
    <property type="entry name" value="WH_DNA-bd_sf"/>
</dbReference>
<dbReference type="GO" id="GO:0003677">
    <property type="term" value="F:DNA binding"/>
    <property type="evidence" value="ECO:0007669"/>
    <property type="project" value="UniProtKB-KW"/>
</dbReference>
<proteinExistence type="predicted"/>
<dbReference type="RefSeq" id="WP_051614952.1">
    <property type="nucleotide sequence ID" value="NZ_AWFG01000015.1"/>
</dbReference>
<dbReference type="PROSITE" id="PS50995">
    <property type="entry name" value="HTH_MARR_2"/>
    <property type="match status" value="1"/>
</dbReference>
<dbReference type="STRING" id="1280947.HY30_14425"/>
<evidence type="ECO:0000256" key="2">
    <source>
        <dbReference type="ARBA" id="ARBA00023125"/>
    </source>
</evidence>
<evidence type="ECO:0000313" key="5">
    <source>
        <dbReference type="EMBL" id="KCZ59460.1"/>
    </source>
</evidence>
<dbReference type="Gene3D" id="1.10.10.10">
    <property type="entry name" value="Winged helix-like DNA-binding domain superfamily/Winged helix DNA-binding domain"/>
    <property type="match status" value="1"/>
</dbReference>
<dbReference type="PATRIC" id="fig|1280947.3.peg.1210"/>
<dbReference type="PRINTS" id="PR00598">
    <property type="entry name" value="HTHMARR"/>
</dbReference>
<dbReference type="Pfam" id="PF12802">
    <property type="entry name" value="MarR_2"/>
    <property type="match status" value="1"/>
</dbReference>
<evidence type="ECO:0000256" key="3">
    <source>
        <dbReference type="ARBA" id="ARBA00023163"/>
    </source>
</evidence>
<dbReference type="InterPro" id="IPR036388">
    <property type="entry name" value="WH-like_DNA-bd_sf"/>
</dbReference>
<keyword evidence="6" id="KW-1185">Reference proteome</keyword>
<organism evidence="5 6">
    <name type="scientific">Hyphomonas chukchiensis</name>
    <dbReference type="NCBI Taxonomy" id="1280947"/>
    <lineage>
        <taxon>Bacteria</taxon>
        <taxon>Pseudomonadati</taxon>
        <taxon>Pseudomonadota</taxon>
        <taxon>Alphaproteobacteria</taxon>
        <taxon>Hyphomonadales</taxon>
        <taxon>Hyphomonadaceae</taxon>
        <taxon>Hyphomonas</taxon>
    </lineage>
</organism>
<dbReference type="PROSITE" id="PS01117">
    <property type="entry name" value="HTH_MARR_1"/>
    <property type="match status" value="1"/>
</dbReference>
<evidence type="ECO:0000256" key="1">
    <source>
        <dbReference type="ARBA" id="ARBA00023015"/>
    </source>
</evidence>
<keyword evidence="1" id="KW-0805">Transcription regulation</keyword>
<dbReference type="eggNOG" id="COG1846">
    <property type="taxonomic scope" value="Bacteria"/>
</dbReference>
<dbReference type="InterPro" id="IPR023187">
    <property type="entry name" value="Tscrpt_reg_MarR-type_CS"/>
</dbReference>
<evidence type="ECO:0000313" key="6">
    <source>
        <dbReference type="Proteomes" id="UP000027190"/>
    </source>
</evidence>
<evidence type="ECO:0000259" key="4">
    <source>
        <dbReference type="PROSITE" id="PS50995"/>
    </source>
</evidence>
<dbReference type="EMBL" id="AWFG01000015">
    <property type="protein sequence ID" value="KCZ59460.1"/>
    <property type="molecule type" value="Genomic_DNA"/>
</dbReference>
<dbReference type="Proteomes" id="UP000027190">
    <property type="component" value="Unassembled WGS sequence"/>
</dbReference>
<sequence length="149" mass="16039">MKTLTPKQQALFTLLNEIGIISQLSSARFERMLPHGLTVAQFSVLNHLVRLEGDWSPARLAAAFQVTKGTMTSTLQRLVAKGLISLEPDPSDGRAKHVKLTEAGGVAREAALAAAGPSLGELNAALSPAEIDALIPSLQKLRIWLDKHR</sequence>
<feature type="domain" description="HTH marR-type" evidence="4">
    <location>
        <begin position="8"/>
        <end position="143"/>
    </location>
</feature>
<keyword evidence="2" id="KW-0238">DNA-binding</keyword>
<dbReference type="GO" id="GO:0003700">
    <property type="term" value="F:DNA-binding transcription factor activity"/>
    <property type="evidence" value="ECO:0007669"/>
    <property type="project" value="InterPro"/>
</dbReference>
<dbReference type="InterPro" id="IPR000835">
    <property type="entry name" value="HTH_MarR-typ"/>
</dbReference>
<dbReference type="InterPro" id="IPR039422">
    <property type="entry name" value="MarR/SlyA-like"/>
</dbReference>
<name>A0A062ULA4_9PROT</name>
<dbReference type="PANTHER" id="PTHR33164:SF43">
    <property type="entry name" value="HTH-TYPE TRANSCRIPTIONAL REPRESSOR YETL"/>
    <property type="match status" value="1"/>
</dbReference>
<dbReference type="PANTHER" id="PTHR33164">
    <property type="entry name" value="TRANSCRIPTIONAL REGULATOR, MARR FAMILY"/>
    <property type="match status" value="1"/>
</dbReference>
<keyword evidence="3" id="KW-0804">Transcription</keyword>
<dbReference type="OrthoDB" id="6400670at2"/>
<protein>
    <recommendedName>
        <fullName evidence="4">HTH marR-type domain-containing protein</fullName>
    </recommendedName>
</protein>
<dbReference type="SUPFAM" id="SSF46785">
    <property type="entry name" value="Winged helix' DNA-binding domain"/>
    <property type="match status" value="1"/>
</dbReference>
<accession>A0A062ULA4</accession>
<comment type="caution">
    <text evidence="5">The sequence shown here is derived from an EMBL/GenBank/DDBJ whole genome shotgun (WGS) entry which is preliminary data.</text>
</comment>
<dbReference type="GO" id="GO:0006950">
    <property type="term" value="P:response to stress"/>
    <property type="evidence" value="ECO:0007669"/>
    <property type="project" value="TreeGrafter"/>
</dbReference>
<dbReference type="SMART" id="SM00347">
    <property type="entry name" value="HTH_MARR"/>
    <property type="match status" value="1"/>
</dbReference>
<dbReference type="AlphaFoldDB" id="A0A062ULA4"/>